<keyword evidence="1" id="KW-0812">Transmembrane</keyword>
<dbReference type="Gene3D" id="3.90.550.10">
    <property type="entry name" value="Spore Coat Polysaccharide Biosynthesis Protein SpsA, Chain A"/>
    <property type="match status" value="1"/>
</dbReference>
<dbReference type="InterPro" id="IPR029044">
    <property type="entry name" value="Nucleotide-diphossugar_trans"/>
</dbReference>
<dbReference type="AlphaFoldDB" id="A0A1V9EMS8"/>
<sequence>MTEKTFAAFIVTYNRPDILMDTIQKILDQTRPPDKLLVVDNNDNDDTKNKLAQLYPGVAHLKVGHNSGFAGGGKIGLQTLAQEGYKWVLWADDNDPPYTRDTLEKLLQLGESYEGNCGQVGVVGHKINKRTGLVIRTTNEELEKGEYLEVDTIGGGMIKVIKGESVLKGIVPDPKLWFGFEDLDHDLSQQKAGYKILVHSGLFLDLRKKWNRLNFKKTATVRKKEESVLWRDYYSIRNSMRVMVKNGYYLAFFSILFVSIAKTLVSYKYGFRYGRLVTQNTFKAVRDYGLSRWYKRI</sequence>
<keyword evidence="1" id="KW-1133">Transmembrane helix</keyword>
<protein>
    <recommendedName>
        <fullName evidence="2">Glycosyltransferase 2-like domain-containing protein</fullName>
    </recommendedName>
</protein>
<feature type="transmembrane region" description="Helical" evidence="1">
    <location>
        <begin position="247"/>
        <end position="265"/>
    </location>
</feature>
<dbReference type="PANTHER" id="PTHR43685:SF2">
    <property type="entry name" value="GLYCOSYLTRANSFERASE 2-LIKE DOMAIN-CONTAINING PROTEIN"/>
    <property type="match status" value="1"/>
</dbReference>
<dbReference type="RefSeq" id="WP_081201461.1">
    <property type="nucleotide sequence ID" value="NZ_FOCZ01000002.1"/>
</dbReference>
<keyword evidence="1" id="KW-0472">Membrane</keyword>
<evidence type="ECO:0000313" key="3">
    <source>
        <dbReference type="EMBL" id="OQP47352.1"/>
    </source>
</evidence>
<evidence type="ECO:0000256" key="1">
    <source>
        <dbReference type="SAM" id="Phobius"/>
    </source>
</evidence>
<evidence type="ECO:0000313" key="4">
    <source>
        <dbReference type="Proteomes" id="UP000192610"/>
    </source>
</evidence>
<evidence type="ECO:0000259" key="2">
    <source>
        <dbReference type="Pfam" id="PF00535"/>
    </source>
</evidence>
<dbReference type="InterPro" id="IPR001173">
    <property type="entry name" value="Glyco_trans_2-like"/>
</dbReference>
<dbReference type="STRING" id="354355.SAMN05660816_01537"/>
<comment type="caution">
    <text evidence="3">The sequence shown here is derived from an EMBL/GenBank/DDBJ whole genome shotgun (WGS) entry which is preliminary data.</text>
</comment>
<dbReference type="Proteomes" id="UP000192610">
    <property type="component" value="Unassembled WGS sequence"/>
</dbReference>
<feature type="domain" description="Glycosyltransferase 2-like" evidence="2">
    <location>
        <begin position="9"/>
        <end position="131"/>
    </location>
</feature>
<dbReference type="SUPFAM" id="SSF53448">
    <property type="entry name" value="Nucleotide-diphospho-sugar transferases"/>
    <property type="match status" value="1"/>
</dbReference>
<accession>A0A1V9EMS8</accession>
<dbReference type="OrthoDB" id="9771846at2"/>
<dbReference type="Pfam" id="PF00535">
    <property type="entry name" value="Glycos_transf_2"/>
    <property type="match status" value="1"/>
</dbReference>
<dbReference type="EMBL" id="LVXG01000023">
    <property type="protein sequence ID" value="OQP47352.1"/>
    <property type="molecule type" value="Genomic_DNA"/>
</dbReference>
<keyword evidence="4" id="KW-1185">Reference proteome</keyword>
<name>A0A1V9EMS8_9BACT</name>
<gene>
    <name evidence="3" type="ORF">A4H97_07565</name>
</gene>
<reference evidence="4" key="1">
    <citation type="submission" date="2016-04" db="EMBL/GenBank/DDBJ databases">
        <authorList>
            <person name="Chen L."/>
            <person name="Zhuang W."/>
            <person name="Wang G."/>
        </authorList>
    </citation>
    <scope>NUCLEOTIDE SEQUENCE [LARGE SCALE GENOMIC DNA]</scope>
    <source>
        <strain evidence="4">17621</strain>
    </source>
</reference>
<proteinExistence type="predicted"/>
<dbReference type="InterPro" id="IPR050834">
    <property type="entry name" value="Glycosyltransf_2"/>
</dbReference>
<organism evidence="3 4">
    <name type="scientific">Niastella yeongjuensis</name>
    <dbReference type="NCBI Taxonomy" id="354355"/>
    <lineage>
        <taxon>Bacteria</taxon>
        <taxon>Pseudomonadati</taxon>
        <taxon>Bacteroidota</taxon>
        <taxon>Chitinophagia</taxon>
        <taxon>Chitinophagales</taxon>
        <taxon>Chitinophagaceae</taxon>
        <taxon>Niastella</taxon>
    </lineage>
</organism>
<dbReference type="PANTHER" id="PTHR43685">
    <property type="entry name" value="GLYCOSYLTRANSFERASE"/>
    <property type="match status" value="1"/>
</dbReference>